<dbReference type="EMBL" id="KV448122">
    <property type="protein sequence ID" value="OAX44794.1"/>
    <property type="molecule type" value="Genomic_DNA"/>
</dbReference>
<evidence type="ECO:0000256" key="10">
    <source>
        <dbReference type="SAM" id="Phobius"/>
    </source>
</evidence>
<evidence type="ECO:0000256" key="7">
    <source>
        <dbReference type="ARBA" id="ARBA00023277"/>
    </source>
</evidence>
<feature type="transmembrane region" description="Helical" evidence="10">
    <location>
        <begin position="139"/>
        <end position="161"/>
    </location>
</feature>
<keyword evidence="7" id="KW-0119">Carbohydrate metabolism</keyword>
<keyword evidence="8" id="KW-0624">Polysaccharide degradation</keyword>
<dbReference type="OrthoDB" id="27095at2759"/>
<evidence type="ECO:0000256" key="9">
    <source>
        <dbReference type="SAM" id="MobiDB-lite"/>
    </source>
</evidence>
<proteinExistence type="inferred from homology"/>
<dbReference type="InParanoid" id="A0A1B7NJ22"/>
<evidence type="ECO:0000256" key="6">
    <source>
        <dbReference type="ARBA" id="ARBA00023136"/>
    </source>
</evidence>
<reference evidence="13 14" key="1">
    <citation type="submission" date="2016-06" db="EMBL/GenBank/DDBJ databases">
        <title>Comparative genomics of the ectomycorrhizal sister species Rhizopogon vinicolor and Rhizopogon vesiculosus (Basidiomycota: Boletales) reveals a divergence of the mating type B locus.</title>
        <authorList>
            <consortium name="DOE Joint Genome Institute"/>
            <person name="Mujic A.B."/>
            <person name="Kuo A."/>
            <person name="Tritt A."/>
            <person name="Lipzen A."/>
            <person name="Chen C."/>
            <person name="Johnson J."/>
            <person name="Sharma A."/>
            <person name="Barry K."/>
            <person name="Grigoriev I.V."/>
            <person name="Spatafora J.W."/>
        </authorList>
    </citation>
    <scope>NUCLEOTIDE SEQUENCE [LARGE SCALE GENOMIC DNA]</scope>
    <source>
        <strain evidence="13 14">AM-OR11-026</strain>
    </source>
</reference>
<organism evidence="13 14">
    <name type="scientific">Rhizopogon vinicolor AM-OR11-026</name>
    <dbReference type="NCBI Taxonomy" id="1314800"/>
    <lineage>
        <taxon>Eukaryota</taxon>
        <taxon>Fungi</taxon>
        <taxon>Dikarya</taxon>
        <taxon>Basidiomycota</taxon>
        <taxon>Agaricomycotina</taxon>
        <taxon>Agaricomycetes</taxon>
        <taxon>Agaricomycetidae</taxon>
        <taxon>Boletales</taxon>
        <taxon>Suillineae</taxon>
        <taxon>Rhizopogonaceae</taxon>
        <taxon>Rhizopogon</taxon>
    </lineage>
</organism>
<dbReference type="PANTHER" id="PTHR13605">
    <property type="entry name" value="ER MEMBRANE PROTEIN COMPLEX SUBUNIT 7"/>
    <property type="match status" value="1"/>
</dbReference>
<keyword evidence="6 10" id="KW-0472">Membrane</keyword>
<evidence type="ECO:0000313" key="13">
    <source>
        <dbReference type="EMBL" id="OAX44794.1"/>
    </source>
</evidence>
<evidence type="ECO:0000256" key="11">
    <source>
        <dbReference type="SAM" id="SignalP"/>
    </source>
</evidence>
<dbReference type="InterPro" id="IPR019008">
    <property type="entry name" value="Beta_sandwich_EMC7"/>
</dbReference>
<gene>
    <name evidence="13" type="ORF">K503DRAFT_728452</name>
</gene>
<dbReference type="GO" id="GO:0072546">
    <property type="term" value="C:EMC complex"/>
    <property type="evidence" value="ECO:0007669"/>
    <property type="project" value="TreeGrafter"/>
</dbReference>
<dbReference type="InterPro" id="IPR039163">
    <property type="entry name" value="EMC7"/>
</dbReference>
<dbReference type="PANTHER" id="PTHR13605:SF4">
    <property type="entry name" value="ER MEMBRANE PROTEIN COMPLEX SUBUNIT 7"/>
    <property type="match status" value="1"/>
</dbReference>
<evidence type="ECO:0000256" key="4">
    <source>
        <dbReference type="ARBA" id="ARBA00022729"/>
    </source>
</evidence>
<keyword evidence="3 10" id="KW-0812">Transmembrane</keyword>
<keyword evidence="4 11" id="KW-0732">Signal</keyword>
<dbReference type="FunCoup" id="A0A1B7NJ22">
    <property type="interactions" value="74"/>
</dbReference>
<dbReference type="GO" id="GO:0000272">
    <property type="term" value="P:polysaccharide catabolic process"/>
    <property type="evidence" value="ECO:0007669"/>
    <property type="project" value="UniProtKB-KW"/>
</dbReference>
<feature type="signal peptide" evidence="11">
    <location>
        <begin position="1"/>
        <end position="22"/>
    </location>
</feature>
<evidence type="ECO:0000256" key="8">
    <source>
        <dbReference type="ARBA" id="ARBA00023326"/>
    </source>
</evidence>
<dbReference type="InterPro" id="IPR013784">
    <property type="entry name" value="Carb-bd-like_fold"/>
</dbReference>
<comment type="similarity">
    <text evidence="2">Belongs to the EMC7 family.</text>
</comment>
<keyword evidence="5 10" id="KW-1133">Transmembrane helix</keyword>
<evidence type="ECO:0000256" key="2">
    <source>
        <dbReference type="ARBA" id="ARBA00008880"/>
    </source>
</evidence>
<comment type="subcellular location">
    <subcellularLocation>
        <location evidence="1">Membrane</location>
        <topology evidence="1">Single-pass membrane protein</topology>
    </subcellularLocation>
</comment>
<dbReference type="STRING" id="1314800.A0A1B7NJ22"/>
<dbReference type="GO" id="GO:0030246">
    <property type="term" value="F:carbohydrate binding"/>
    <property type="evidence" value="ECO:0007669"/>
    <property type="project" value="InterPro"/>
</dbReference>
<dbReference type="AlphaFoldDB" id="A0A1B7NJ22"/>
<sequence length="237" mass="26076">MKMMHTLSLLSLLLSWSSIVFALELNGYVQWNKLCPNYEALGSSRVLLDAGKMSGRVTRNGNFSIPDVPPGTYILSVLSHDHLFDHVRIDISSEPLPDVRSYVFGTPLLTPSSVSLPYPVVLIPRHQNKYFSPRESFNLLAMFQSPMMMIMVLTGGMMLAMPYIMKNLDPQTLEGLKGPQAKAANIQELMQSGDPRGRLSALLAAGEETKSSTPVIKSSAGPSTLQQRKGGKGNKRR</sequence>
<evidence type="ECO:0000259" key="12">
    <source>
        <dbReference type="Pfam" id="PF09430"/>
    </source>
</evidence>
<feature type="domain" description="ER membrane protein complex subunit 7 beta-sandwich" evidence="12">
    <location>
        <begin position="43"/>
        <end position="150"/>
    </location>
</feature>
<evidence type="ECO:0000256" key="1">
    <source>
        <dbReference type="ARBA" id="ARBA00004167"/>
    </source>
</evidence>
<dbReference type="Pfam" id="PF09430">
    <property type="entry name" value="EMC7_beta-sandw"/>
    <property type="match status" value="1"/>
</dbReference>
<name>A0A1B7NJ22_9AGAM</name>
<protein>
    <recommendedName>
        <fullName evidence="12">ER membrane protein complex subunit 7 beta-sandwich domain-containing protein</fullName>
    </recommendedName>
</protein>
<evidence type="ECO:0000256" key="5">
    <source>
        <dbReference type="ARBA" id="ARBA00022989"/>
    </source>
</evidence>
<dbReference type="Proteomes" id="UP000092154">
    <property type="component" value="Unassembled WGS sequence"/>
</dbReference>
<feature type="compositionally biased region" description="Polar residues" evidence="9">
    <location>
        <begin position="211"/>
        <end position="227"/>
    </location>
</feature>
<evidence type="ECO:0000313" key="14">
    <source>
        <dbReference type="Proteomes" id="UP000092154"/>
    </source>
</evidence>
<evidence type="ECO:0000256" key="3">
    <source>
        <dbReference type="ARBA" id="ARBA00022692"/>
    </source>
</evidence>
<feature type="region of interest" description="Disordered" evidence="9">
    <location>
        <begin position="204"/>
        <end position="237"/>
    </location>
</feature>
<keyword evidence="14" id="KW-1185">Reference proteome</keyword>
<accession>A0A1B7NJ22</accession>
<feature type="chain" id="PRO_5008598044" description="ER membrane protein complex subunit 7 beta-sandwich domain-containing protein" evidence="11">
    <location>
        <begin position="23"/>
        <end position="237"/>
    </location>
</feature>
<dbReference type="SUPFAM" id="SSF49452">
    <property type="entry name" value="Starch-binding domain-like"/>
    <property type="match status" value="1"/>
</dbReference>